<gene>
    <name evidence="1" type="ORF">ID47_11605</name>
</gene>
<dbReference type="AlphaFoldDB" id="A0A077AVR1"/>
<evidence type="ECO:0008006" key="3">
    <source>
        <dbReference type="Google" id="ProtNLM"/>
    </source>
</evidence>
<organism evidence="1 2">
    <name type="scientific">Candidatus Odyssella acanthamoebae</name>
    <dbReference type="NCBI Taxonomy" id="91604"/>
    <lineage>
        <taxon>Bacteria</taxon>
        <taxon>Pseudomonadati</taxon>
        <taxon>Pseudomonadota</taxon>
        <taxon>Alphaproteobacteria</taxon>
        <taxon>Holosporales</taxon>
        <taxon>Candidatus Paracaedibacteraceae</taxon>
        <taxon>Candidatus Odyssella</taxon>
    </lineage>
</organism>
<protein>
    <recommendedName>
        <fullName evidence="3">DUF2795 domain-containing protein</fullName>
    </recommendedName>
</protein>
<dbReference type="InterPro" id="IPR021527">
    <property type="entry name" value="DUF2795"/>
</dbReference>
<accession>A0A077AVR1</accession>
<keyword evidence="2" id="KW-1185">Reference proteome</keyword>
<dbReference type="STRING" id="91604.ID47_11605"/>
<dbReference type="Pfam" id="PF11387">
    <property type="entry name" value="DUF2795"/>
    <property type="match status" value="1"/>
</dbReference>
<dbReference type="Proteomes" id="UP000028926">
    <property type="component" value="Chromosome"/>
</dbReference>
<evidence type="ECO:0000313" key="1">
    <source>
        <dbReference type="EMBL" id="AIK97237.1"/>
    </source>
</evidence>
<evidence type="ECO:0000313" key="2">
    <source>
        <dbReference type="Proteomes" id="UP000028926"/>
    </source>
</evidence>
<dbReference type="HOGENOM" id="CLU_159338_3_0_5"/>
<dbReference type="EMBL" id="CP008941">
    <property type="protein sequence ID" value="AIK97237.1"/>
    <property type="molecule type" value="Genomic_DNA"/>
</dbReference>
<proteinExistence type="predicted"/>
<dbReference type="KEGG" id="paca:ID47_11605"/>
<name>A0A077AVR1_9PROT</name>
<sequence length="73" mass="8285">MNRKRSKKMVDQLTPIAIEKYLKGISFPASKNDLIRQAEDNQAPDAVINVLEEFSDKEYNSVTDVAQEAKKSE</sequence>
<reference evidence="1 2" key="1">
    <citation type="submission" date="2014-07" db="EMBL/GenBank/DDBJ databases">
        <title>Comparative genomic insights into amoeba endosymbionts belonging to the families of Holosporaceae and Candidatus Midichloriaceae within Rickettsiales.</title>
        <authorList>
            <person name="Wang Z."/>
            <person name="Wu M."/>
        </authorList>
    </citation>
    <scope>NUCLEOTIDE SEQUENCE [LARGE SCALE GENOMIC DNA]</scope>
    <source>
        <strain evidence="1">PRA3</strain>
    </source>
</reference>